<dbReference type="Pfam" id="PF01709">
    <property type="entry name" value="Transcrip_reg"/>
    <property type="match status" value="1"/>
</dbReference>
<evidence type="ECO:0000259" key="8">
    <source>
        <dbReference type="Pfam" id="PF01709"/>
    </source>
</evidence>
<dbReference type="GO" id="GO:0006355">
    <property type="term" value="P:regulation of DNA-templated transcription"/>
    <property type="evidence" value="ECO:0007669"/>
    <property type="project" value="UniProtKB-UniRule"/>
</dbReference>
<feature type="domain" description="TACO1/YebC-like N-terminal" evidence="9">
    <location>
        <begin position="5"/>
        <end position="75"/>
    </location>
</feature>
<evidence type="ECO:0000259" key="9">
    <source>
        <dbReference type="Pfam" id="PF20772"/>
    </source>
</evidence>
<protein>
    <recommendedName>
        <fullName evidence="6">Probable transcriptional regulatory protein IV45_GL001124</fullName>
    </recommendedName>
</protein>
<dbReference type="PANTHER" id="PTHR12532:SF6">
    <property type="entry name" value="TRANSCRIPTIONAL REGULATORY PROTEIN YEBC-RELATED"/>
    <property type="match status" value="1"/>
</dbReference>
<dbReference type="InterPro" id="IPR017856">
    <property type="entry name" value="Integrase-like_N"/>
</dbReference>
<keyword evidence="3 6" id="KW-0805">Transcription regulation</keyword>
<reference evidence="10 11" key="1">
    <citation type="journal article" date="2015" name="Genome Announc.">
        <title>Expanding the biotechnology potential of lactobacilli through comparative genomics of 213 strains and associated genera.</title>
        <authorList>
            <person name="Sun Z."/>
            <person name="Harris H.M."/>
            <person name="McCann A."/>
            <person name="Guo C."/>
            <person name="Argimon S."/>
            <person name="Zhang W."/>
            <person name="Yang X."/>
            <person name="Jeffery I.B."/>
            <person name="Cooney J.C."/>
            <person name="Kagawa T.F."/>
            <person name="Liu W."/>
            <person name="Song Y."/>
            <person name="Salvetti E."/>
            <person name="Wrobel A."/>
            <person name="Rasinkangas P."/>
            <person name="Parkhill J."/>
            <person name="Rea M.C."/>
            <person name="O'Sullivan O."/>
            <person name="Ritari J."/>
            <person name="Douillard F.P."/>
            <person name="Paul Ross R."/>
            <person name="Yang R."/>
            <person name="Briner A.E."/>
            <person name="Felis G.E."/>
            <person name="de Vos W.M."/>
            <person name="Barrangou R."/>
            <person name="Klaenhammer T.R."/>
            <person name="Caufield P.W."/>
            <person name="Cui Y."/>
            <person name="Zhang H."/>
            <person name="O'Toole P.W."/>
        </authorList>
    </citation>
    <scope>NUCLEOTIDE SEQUENCE [LARGE SCALE GENOMIC DNA]</scope>
    <source>
        <strain evidence="10 11">DSM 17896</strain>
    </source>
</reference>
<evidence type="ECO:0000256" key="5">
    <source>
        <dbReference type="ARBA" id="ARBA00023163"/>
    </source>
</evidence>
<evidence type="ECO:0000313" key="11">
    <source>
        <dbReference type="Proteomes" id="UP000050934"/>
    </source>
</evidence>
<dbReference type="Gene3D" id="3.30.70.980">
    <property type="match status" value="2"/>
</dbReference>
<comment type="subcellular location">
    <subcellularLocation>
        <location evidence="6">Cytoplasm</location>
    </subcellularLocation>
</comment>
<dbReference type="EMBL" id="JQBW01000004">
    <property type="protein sequence ID" value="KRN59381.1"/>
    <property type="molecule type" value="Genomic_DNA"/>
</dbReference>
<dbReference type="PANTHER" id="PTHR12532">
    <property type="entry name" value="TRANSLATIONAL ACTIVATOR OF CYTOCHROME C OXIDASE 1"/>
    <property type="match status" value="1"/>
</dbReference>
<dbReference type="Gene3D" id="1.10.10.200">
    <property type="match status" value="1"/>
</dbReference>
<keyword evidence="5 6" id="KW-0804">Transcription</keyword>
<gene>
    <name evidence="10" type="ORF">IV45_GL001124</name>
</gene>
<dbReference type="InterPro" id="IPR026564">
    <property type="entry name" value="Transcrip_reg_TACO1-like_dom3"/>
</dbReference>
<dbReference type="GO" id="GO:0005829">
    <property type="term" value="C:cytosol"/>
    <property type="evidence" value="ECO:0007669"/>
    <property type="project" value="TreeGrafter"/>
</dbReference>
<evidence type="ECO:0000256" key="1">
    <source>
        <dbReference type="ARBA" id="ARBA00008724"/>
    </source>
</evidence>
<dbReference type="Pfam" id="PF20772">
    <property type="entry name" value="TACO1_YebC_N"/>
    <property type="match status" value="1"/>
</dbReference>
<evidence type="ECO:0000256" key="2">
    <source>
        <dbReference type="ARBA" id="ARBA00022490"/>
    </source>
</evidence>
<evidence type="ECO:0000313" key="10">
    <source>
        <dbReference type="EMBL" id="KRN59381.1"/>
    </source>
</evidence>
<feature type="region of interest" description="Disordered" evidence="7">
    <location>
        <begin position="1"/>
        <end position="23"/>
    </location>
</feature>
<sequence length="246" mass="26878">MSGHSKWHNIQGRKNAQDAKRGKIFQKISRDLYQAAKAGDPDPDNNPQLRLVMEKARAANMPKQNVQRAIDKATGAGGAHFEETTYEGYGPGGVAVMVLCLTDNKNRTAAAVRSAFTHSGGSLGASGSVSYLFKRLGLIEILRDGLDKSEDDMLMDALDAGADDMKATDEKFQIFTDPSALTSARDALQKKGYDLDTAEVTMIPENKTKVPDDKVGQYEHLINELQNNDDVSDIYEAGYVESDDED</sequence>
<dbReference type="NCBIfam" id="NF001030">
    <property type="entry name" value="PRK00110.1"/>
    <property type="match status" value="1"/>
</dbReference>
<evidence type="ECO:0000256" key="7">
    <source>
        <dbReference type="SAM" id="MobiDB-lite"/>
    </source>
</evidence>
<feature type="domain" description="TACO1/YebC-like second and third" evidence="8">
    <location>
        <begin position="81"/>
        <end position="236"/>
    </location>
</feature>
<comment type="similarity">
    <text evidence="1 6">Belongs to the TACO1 family.</text>
</comment>
<dbReference type="RefSeq" id="WP_057739435.1">
    <property type="nucleotide sequence ID" value="NZ_JQBW01000004.1"/>
</dbReference>
<dbReference type="OrthoDB" id="9781053at2"/>
<organism evidence="10 11">
    <name type="scientific">Limosilactobacillus secaliphilus</name>
    <dbReference type="NCBI Taxonomy" id="396268"/>
    <lineage>
        <taxon>Bacteria</taxon>
        <taxon>Bacillati</taxon>
        <taxon>Bacillota</taxon>
        <taxon>Bacilli</taxon>
        <taxon>Lactobacillales</taxon>
        <taxon>Lactobacillaceae</taxon>
        <taxon>Limosilactobacillus</taxon>
    </lineage>
</organism>
<dbReference type="GO" id="GO:0003677">
    <property type="term" value="F:DNA binding"/>
    <property type="evidence" value="ECO:0007669"/>
    <property type="project" value="UniProtKB-UniRule"/>
</dbReference>
<dbReference type="NCBIfam" id="TIGR01033">
    <property type="entry name" value="YebC/PmpR family DNA-binding transcriptional regulator"/>
    <property type="match status" value="1"/>
</dbReference>
<dbReference type="InterPro" id="IPR029072">
    <property type="entry name" value="YebC-like"/>
</dbReference>
<name>A0A0R2I9Q5_9LACO</name>
<keyword evidence="4 6" id="KW-0238">DNA-binding</keyword>
<keyword evidence="11" id="KW-1185">Reference proteome</keyword>
<dbReference type="STRING" id="396268.IV45_GL001124"/>
<comment type="caution">
    <text evidence="10">The sequence shown here is derived from an EMBL/GenBank/DDBJ whole genome shotgun (WGS) entry which is preliminary data.</text>
</comment>
<evidence type="ECO:0000256" key="3">
    <source>
        <dbReference type="ARBA" id="ARBA00023015"/>
    </source>
</evidence>
<dbReference type="InterPro" id="IPR049083">
    <property type="entry name" value="TACO1_YebC_N"/>
</dbReference>
<dbReference type="AlphaFoldDB" id="A0A0R2I9Q5"/>
<dbReference type="NCBIfam" id="NF009044">
    <property type="entry name" value="PRK12378.1"/>
    <property type="match status" value="1"/>
</dbReference>
<accession>A0A0R2I9Q5</accession>
<dbReference type="Proteomes" id="UP000050934">
    <property type="component" value="Unassembled WGS sequence"/>
</dbReference>
<dbReference type="SUPFAM" id="SSF75625">
    <property type="entry name" value="YebC-like"/>
    <property type="match status" value="1"/>
</dbReference>
<dbReference type="HAMAP" id="MF_00693">
    <property type="entry name" value="Transcrip_reg_TACO1"/>
    <property type="match status" value="1"/>
</dbReference>
<proteinExistence type="inferred from homology"/>
<dbReference type="FunFam" id="1.10.10.200:FF:000002">
    <property type="entry name" value="Probable transcriptional regulatory protein CLM62_37755"/>
    <property type="match status" value="1"/>
</dbReference>
<dbReference type="InterPro" id="IPR002876">
    <property type="entry name" value="Transcrip_reg_TACO1-like"/>
</dbReference>
<evidence type="ECO:0000256" key="6">
    <source>
        <dbReference type="HAMAP-Rule" id="MF_00693"/>
    </source>
</evidence>
<evidence type="ECO:0000256" key="4">
    <source>
        <dbReference type="ARBA" id="ARBA00023125"/>
    </source>
</evidence>
<dbReference type="PATRIC" id="fig|396268.3.peg.1136"/>
<keyword evidence="2 6" id="KW-0963">Cytoplasm</keyword>
<dbReference type="InterPro" id="IPR048300">
    <property type="entry name" value="TACO1_YebC-like_2nd/3rd_dom"/>
</dbReference>